<dbReference type="InterPro" id="IPR036388">
    <property type="entry name" value="WH-like_DNA-bd_sf"/>
</dbReference>
<dbReference type="RefSeq" id="WP_310317941.1">
    <property type="nucleotide sequence ID" value="NZ_JAVDWU010000006.1"/>
</dbReference>
<dbReference type="EMBL" id="JAVDWU010000006">
    <property type="protein sequence ID" value="MDR7151146.1"/>
    <property type="molecule type" value="Genomic_DNA"/>
</dbReference>
<dbReference type="PRINTS" id="PR00039">
    <property type="entry name" value="HTHLYSR"/>
</dbReference>
<proteinExistence type="inferred from homology"/>
<evidence type="ECO:0000313" key="6">
    <source>
        <dbReference type="EMBL" id="MDR7151146.1"/>
    </source>
</evidence>
<organism evidence="6 7">
    <name type="scientific">Hydrogenophaga palleronii</name>
    <dbReference type="NCBI Taxonomy" id="65655"/>
    <lineage>
        <taxon>Bacteria</taxon>
        <taxon>Pseudomonadati</taxon>
        <taxon>Pseudomonadota</taxon>
        <taxon>Betaproteobacteria</taxon>
        <taxon>Burkholderiales</taxon>
        <taxon>Comamonadaceae</taxon>
        <taxon>Hydrogenophaga</taxon>
    </lineage>
</organism>
<dbReference type="Gene3D" id="1.10.10.10">
    <property type="entry name" value="Winged helix-like DNA-binding domain superfamily/Winged helix DNA-binding domain"/>
    <property type="match status" value="1"/>
</dbReference>
<evidence type="ECO:0000256" key="1">
    <source>
        <dbReference type="ARBA" id="ARBA00009437"/>
    </source>
</evidence>
<comment type="caution">
    <text evidence="6">The sequence shown here is derived from an EMBL/GenBank/DDBJ whole genome shotgun (WGS) entry which is preliminary data.</text>
</comment>
<dbReference type="Gene3D" id="3.40.190.290">
    <property type="match status" value="1"/>
</dbReference>
<feature type="domain" description="HTH lysR-type" evidence="5">
    <location>
        <begin position="7"/>
        <end position="62"/>
    </location>
</feature>
<keyword evidence="3" id="KW-0238">DNA-binding</keyword>
<dbReference type="Pfam" id="PF00126">
    <property type="entry name" value="HTH_1"/>
    <property type="match status" value="1"/>
</dbReference>
<sequence>MSGLSLLAALKAFDATARAGSMTAAAKVLALQQPTVSAHIQRLESEYGVELFHRRGRRLELTSFGRTLLDYTRRTFSGEEDAHALLAAAKNHYVGRLVVHAIGPHNVTPVLKLFTEQFPQVNVAVGVGDSRTITEKILDYQGDVGVVLNHATHPELYGAAFRTQRLVVFANVHHPLAQRPSLSLSELHGQRFVIREEGSTTRRVFENELKERGVEVQVALEMGSRESVREAVAQGLGLGVVAETAYVPDPRLAKLNIADTRMATQVHFICRQDRRHAPLISTFLGLADAVSQRLA</sequence>
<dbReference type="InterPro" id="IPR036390">
    <property type="entry name" value="WH_DNA-bd_sf"/>
</dbReference>
<keyword evidence="2" id="KW-0805">Transcription regulation</keyword>
<dbReference type="PANTHER" id="PTHR30126:SF94">
    <property type="entry name" value="LYSR FAMILY TRANSCRIPTIONAL REGULATOR"/>
    <property type="match status" value="1"/>
</dbReference>
<name>A0ABU1WPD7_9BURK</name>
<comment type="similarity">
    <text evidence="1">Belongs to the LysR transcriptional regulatory family.</text>
</comment>
<accession>A0ABU1WPD7</accession>
<protein>
    <submittedName>
        <fullName evidence="6">Aminoethylphosphonate catabolism LysR family transcriptional regulator</fullName>
    </submittedName>
</protein>
<evidence type="ECO:0000259" key="5">
    <source>
        <dbReference type="PROSITE" id="PS50931"/>
    </source>
</evidence>
<evidence type="ECO:0000256" key="3">
    <source>
        <dbReference type="ARBA" id="ARBA00023125"/>
    </source>
</evidence>
<dbReference type="Pfam" id="PF03466">
    <property type="entry name" value="LysR_substrate"/>
    <property type="match status" value="1"/>
</dbReference>
<evidence type="ECO:0000256" key="2">
    <source>
        <dbReference type="ARBA" id="ARBA00023015"/>
    </source>
</evidence>
<evidence type="ECO:0000256" key="4">
    <source>
        <dbReference type="ARBA" id="ARBA00023163"/>
    </source>
</evidence>
<dbReference type="SUPFAM" id="SSF46785">
    <property type="entry name" value="Winged helix' DNA-binding domain"/>
    <property type="match status" value="1"/>
</dbReference>
<dbReference type="InterPro" id="IPR005119">
    <property type="entry name" value="LysR_subst-bd"/>
</dbReference>
<gene>
    <name evidence="6" type="ORF">J2W49_003119</name>
</gene>
<reference evidence="6 7" key="1">
    <citation type="submission" date="2023-07" db="EMBL/GenBank/DDBJ databases">
        <title>Sorghum-associated microbial communities from plants grown in Nebraska, USA.</title>
        <authorList>
            <person name="Schachtman D."/>
        </authorList>
    </citation>
    <scope>NUCLEOTIDE SEQUENCE [LARGE SCALE GENOMIC DNA]</scope>
    <source>
        <strain evidence="6 7">4249</strain>
    </source>
</reference>
<dbReference type="PANTHER" id="PTHR30126">
    <property type="entry name" value="HTH-TYPE TRANSCRIPTIONAL REGULATOR"/>
    <property type="match status" value="1"/>
</dbReference>
<dbReference type="Proteomes" id="UP001265700">
    <property type="component" value="Unassembled WGS sequence"/>
</dbReference>
<evidence type="ECO:0000313" key="7">
    <source>
        <dbReference type="Proteomes" id="UP001265700"/>
    </source>
</evidence>
<dbReference type="InterPro" id="IPR000847">
    <property type="entry name" value="LysR_HTH_N"/>
</dbReference>
<keyword evidence="4" id="KW-0804">Transcription</keyword>
<dbReference type="PROSITE" id="PS50931">
    <property type="entry name" value="HTH_LYSR"/>
    <property type="match status" value="1"/>
</dbReference>
<keyword evidence="7" id="KW-1185">Reference proteome</keyword>
<dbReference type="SUPFAM" id="SSF53850">
    <property type="entry name" value="Periplasmic binding protein-like II"/>
    <property type="match status" value="1"/>
</dbReference>